<keyword evidence="3" id="KW-1185">Reference proteome</keyword>
<feature type="domain" description="At1g61320/AtMIF1 LRR" evidence="1">
    <location>
        <begin position="2"/>
        <end position="203"/>
    </location>
</feature>
<protein>
    <recommendedName>
        <fullName evidence="1">At1g61320/AtMIF1 LRR domain-containing protein</fullName>
    </recommendedName>
</protein>
<dbReference type="PANTHER" id="PTHR34145">
    <property type="entry name" value="OS02G0105600 PROTEIN"/>
    <property type="match status" value="1"/>
</dbReference>
<dbReference type="Pfam" id="PF23622">
    <property type="entry name" value="LRR_At1g61320_AtMIF1"/>
    <property type="match status" value="1"/>
</dbReference>
<evidence type="ECO:0000313" key="2">
    <source>
        <dbReference type="EMBL" id="KAF5200868.1"/>
    </source>
</evidence>
<sequence length="260" mass="29409">MCKGLINLKISGPSLKLKHLTVLFCIGLKKIEVQAKNLIRLVYAGDRLEFISLNVPHLSDVNFRTESSNSCGAITYSRGKLSSDVPQLESLMLSVVTNEENKILRQSTLFSNLKMVLLVKGCGGSLWDFIPLLQASPYLRKFELHFNTRGSLDDEQCFMEKPSDSPHLHVEEITLSGFIVSPHEIEFATYLLNNAPTLKRLTIFCKLLFYGIESPTLIWHSREEVEKLAAKPSLKYKKTDEGVLEQLRNLERPGIELLFA</sequence>
<dbReference type="Proteomes" id="UP000554482">
    <property type="component" value="Unassembled WGS sequence"/>
</dbReference>
<comment type="caution">
    <text evidence="2">The sequence shown here is derived from an EMBL/GenBank/DDBJ whole genome shotgun (WGS) entry which is preliminary data.</text>
</comment>
<evidence type="ECO:0000313" key="3">
    <source>
        <dbReference type="Proteomes" id="UP000554482"/>
    </source>
</evidence>
<gene>
    <name evidence="2" type="ORF">FRX31_009548</name>
</gene>
<evidence type="ECO:0000259" key="1">
    <source>
        <dbReference type="Pfam" id="PF23622"/>
    </source>
</evidence>
<dbReference type="InterPro" id="IPR053772">
    <property type="entry name" value="At1g61320/At1g61330-like"/>
</dbReference>
<reference evidence="2 3" key="1">
    <citation type="submission" date="2020-06" db="EMBL/GenBank/DDBJ databases">
        <title>Transcriptomic and genomic resources for Thalictrum thalictroides and T. hernandezii: Facilitating candidate gene discovery in an emerging model plant lineage.</title>
        <authorList>
            <person name="Arias T."/>
            <person name="Riano-Pachon D.M."/>
            <person name="Di Stilio V.S."/>
        </authorList>
    </citation>
    <scope>NUCLEOTIDE SEQUENCE [LARGE SCALE GENOMIC DNA]</scope>
    <source>
        <strain evidence="3">cv. WT478/WT964</strain>
        <tissue evidence="2">Leaves</tissue>
    </source>
</reference>
<dbReference type="OrthoDB" id="613853at2759"/>
<dbReference type="InterPro" id="IPR055357">
    <property type="entry name" value="LRR_At1g61320_AtMIF1"/>
</dbReference>
<name>A0A7J6WW16_THATH</name>
<organism evidence="2 3">
    <name type="scientific">Thalictrum thalictroides</name>
    <name type="common">Rue-anemone</name>
    <name type="synonym">Anemone thalictroides</name>
    <dbReference type="NCBI Taxonomy" id="46969"/>
    <lineage>
        <taxon>Eukaryota</taxon>
        <taxon>Viridiplantae</taxon>
        <taxon>Streptophyta</taxon>
        <taxon>Embryophyta</taxon>
        <taxon>Tracheophyta</taxon>
        <taxon>Spermatophyta</taxon>
        <taxon>Magnoliopsida</taxon>
        <taxon>Ranunculales</taxon>
        <taxon>Ranunculaceae</taxon>
        <taxon>Thalictroideae</taxon>
        <taxon>Thalictrum</taxon>
    </lineage>
</organism>
<accession>A0A7J6WW16</accession>
<dbReference type="PANTHER" id="PTHR34145:SF28">
    <property type="entry name" value="F-BOX DOMAIN-CONTAINING PROTEIN"/>
    <property type="match status" value="1"/>
</dbReference>
<proteinExistence type="predicted"/>
<dbReference type="EMBL" id="JABWDY010010166">
    <property type="protein sequence ID" value="KAF5200868.1"/>
    <property type="molecule type" value="Genomic_DNA"/>
</dbReference>
<dbReference type="AlphaFoldDB" id="A0A7J6WW16"/>